<dbReference type="PANTHER" id="PTHR30005:SF0">
    <property type="entry name" value="RETROGRADE REGULATION PROTEIN 2"/>
    <property type="match status" value="1"/>
</dbReference>
<organism evidence="3 4">
    <name type="scientific">Methylacidiphilum infernorum (isolate V4)</name>
    <name type="common">Methylokorus infernorum (strain V4)</name>
    <dbReference type="NCBI Taxonomy" id="481448"/>
    <lineage>
        <taxon>Bacteria</taxon>
        <taxon>Pseudomonadati</taxon>
        <taxon>Verrucomicrobiota</taxon>
        <taxon>Methylacidiphilae</taxon>
        <taxon>Methylacidiphilales</taxon>
        <taxon>Methylacidiphilaceae</taxon>
        <taxon>Methylacidiphilum (ex Ratnadevi et al. 2023)</taxon>
    </lineage>
</organism>
<evidence type="ECO:0000313" key="3">
    <source>
        <dbReference type="EMBL" id="ACD82164.1"/>
    </source>
</evidence>
<gene>
    <name evidence="3" type="primary">gppA</name>
    <name evidence="3" type="ordered locus">Minf_0104</name>
</gene>
<dbReference type="SUPFAM" id="SSF53067">
    <property type="entry name" value="Actin-like ATPase domain"/>
    <property type="match status" value="2"/>
</dbReference>
<sequence>MIFPRKNPFVENKDRPESYYSLVEDTEGFAVFDIGSNTIKFLAARQKRDNTIEFLLHQSFTTRLAEGLFFTGELSPEAIYRTLDILSLLRRQADELGLRSRIAAATSAVRDSKNRKYFLKKAEEILGHKILLLSGDDEAKIIYRGVCSDPLLQGQASPLTVVDVGGGSSEWIQGKEKTPEYFLSLPLGAIRIRDRFVRGYPVGTKTVARMLLCLEKQLQDPLREIKGGCQKVMGTGGTISTMANIFQQSSKEDFLKTHLFSMDTDSIQKKIEELAHYDLEQLSTVPGLPLNRVEIIIPGMAVVFATLSVLGSATLVSSIRGLRYGLLDLLVTEKLQVG</sequence>
<keyword evidence="1" id="KW-1133">Transmembrane helix</keyword>
<keyword evidence="1" id="KW-0812">Transmembrane</keyword>
<reference evidence="3 4" key="1">
    <citation type="journal article" date="2008" name="Biol. Direct">
        <title>Complete genome sequence of the extremely acidophilic methanotroph isolate V4, Methylacidiphilum infernorum, a representative of the bacterial phylum Verrucomicrobia.</title>
        <authorList>
            <person name="Hou S."/>
            <person name="Makarova K.S."/>
            <person name="Saw J.H."/>
            <person name="Senin P."/>
            <person name="Ly B.V."/>
            <person name="Zhou Z."/>
            <person name="Ren Y."/>
            <person name="Wang J."/>
            <person name="Galperin M.Y."/>
            <person name="Omelchenko M.V."/>
            <person name="Wolf Y.I."/>
            <person name="Yutin N."/>
            <person name="Koonin E.V."/>
            <person name="Stott M.B."/>
            <person name="Mountain B.W."/>
            <person name="Crowe M.A."/>
            <person name="Smirnova A.V."/>
            <person name="Dunfield P.F."/>
            <person name="Feng L."/>
            <person name="Wang L."/>
            <person name="Alam M."/>
        </authorList>
    </citation>
    <scope>NUCLEOTIDE SEQUENCE [LARGE SCALE GENOMIC DNA]</scope>
    <source>
        <strain evidence="4">Isolate V4</strain>
    </source>
</reference>
<dbReference type="InterPro" id="IPR050273">
    <property type="entry name" value="GppA/Ppx_hydrolase"/>
</dbReference>
<dbReference type="Pfam" id="PF02541">
    <property type="entry name" value="Ppx-GppA"/>
    <property type="match status" value="1"/>
</dbReference>
<dbReference type="HOGENOM" id="CLU_025908_1_2_0"/>
<dbReference type="RefSeq" id="WP_012462446.1">
    <property type="nucleotide sequence ID" value="NC_010794.1"/>
</dbReference>
<dbReference type="InterPro" id="IPR043129">
    <property type="entry name" value="ATPase_NBD"/>
</dbReference>
<evidence type="ECO:0000259" key="2">
    <source>
        <dbReference type="Pfam" id="PF02541"/>
    </source>
</evidence>
<keyword evidence="1" id="KW-0472">Membrane</keyword>
<protein>
    <submittedName>
        <fullName evidence="3">Exopolyphosphatase</fullName>
    </submittedName>
</protein>
<dbReference type="eggNOG" id="COG0248">
    <property type="taxonomic scope" value="Bacteria"/>
</dbReference>
<dbReference type="Gene3D" id="3.30.420.40">
    <property type="match status" value="1"/>
</dbReference>
<dbReference type="AlphaFoldDB" id="B3DX24"/>
<evidence type="ECO:0000256" key="1">
    <source>
        <dbReference type="SAM" id="Phobius"/>
    </source>
</evidence>
<feature type="domain" description="Ppx/GppA phosphatase N-terminal" evidence="2">
    <location>
        <begin position="46"/>
        <end position="328"/>
    </location>
</feature>
<dbReference type="Proteomes" id="UP000009149">
    <property type="component" value="Chromosome"/>
</dbReference>
<dbReference type="CDD" id="cd24054">
    <property type="entry name" value="ASKHA_NBD_AaPPX-GppA_MtPPX2-like"/>
    <property type="match status" value="1"/>
</dbReference>
<name>B3DX24_METI4</name>
<dbReference type="InterPro" id="IPR003695">
    <property type="entry name" value="Ppx_GppA_N"/>
</dbReference>
<dbReference type="OrthoDB" id="9807195at2"/>
<dbReference type="KEGG" id="min:Minf_0104"/>
<dbReference type="PANTHER" id="PTHR30005">
    <property type="entry name" value="EXOPOLYPHOSPHATASE"/>
    <property type="match status" value="1"/>
</dbReference>
<evidence type="ECO:0000313" key="4">
    <source>
        <dbReference type="Proteomes" id="UP000009149"/>
    </source>
</evidence>
<feature type="transmembrane region" description="Helical" evidence="1">
    <location>
        <begin position="295"/>
        <end position="316"/>
    </location>
</feature>
<dbReference type="GO" id="GO:0016462">
    <property type="term" value="F:pyrophosphatase activity"/>
    <property type="evidence" value="ECO:0007669"/>
    <property type="project" value="TreeGrafter"/>
</dbReference>
<dbReference type="STRING" id="481448.Minf_0104"/>
<dbReference type="Gene3D" id="3.30.420.150">
    <property type="entry name" value="Exopolyphosphatase. Domain 2"/>
    <property type="match status" value="1"/>
</dbReference>
<accession>B3DX24</accession>
<dbReference type="EMBL" id="CP000975">
    <property type="protein sequence ID" value="ACD82164.1"/>
    <property type="molecule type" value="Genomic_DNA"/>
</dbReference>
<proteinExistence type="predicted"/>